<evidence type="ECO:0000256" key="1">
    <source>
        <dbReference type="SAM" id="Phobius"/>
    </source>
</evidence>
<feature type="transmembrane region" description="Helical" evidence="1">
    <location>
        <begin position="32"/>
        <end position="52"/>
    </location>
</feature>
<sequence length="67" mass="7463">MPFQLNVMENFVPEEIDPGKEGMNPEPQPTGVPLLLIIGIVVAAAVIALIVITQVRKARRRRELEED</sequence>
<keyword evidence="1" id="KW-0472">Membrane</keyword>
<evidence type="ECO:0000313" key="2">
    <source>
        <dbReference type="EMBL" id="MPN45891.1"/>
    </source>
</evidence>
<gene>
    <name evidence="2" type="ORF">SDC9_193470</name>
</gene>
<name>A0A645I3M6_9ZZZZ</name>
<reference evidence="2" key="1">
    <citation type="submission" date="2019-08" db="EMBL/GenBank/DDBJ databases">
        <authorList>
            <person name="Kucharzyk K."/>
            <person name="Murdoch R.W."/>
            <person name="Higgins S."/>
            <person name="Loffler F."/>
        </authorList>
    </citation>
    <scope>NUCLEOTIDE SEQUENCE</scope>
</reference>
<accession>A0A645I3M6</accession>
<protein>
    <submittedName>
        <fullName evidence="2">Uncharacterized protein</fullName>
    </submittedName>
</protein>
<keyword evidence="1" id="KW-0812">Transmembrane</keyword>
<dbReference type="EMBL" id="VSSQ01106114">
    <property type="protein sequence ID" value="MPN45891.1"/>
    <property type="molecule type" value="Genomic_DNA"/>
</dbReference>
<dbReference type="AlphaFoldDB" id="A0A645I3M6"/>
<comment type="caution">
    <text evidence="2">The sequence shown here is derived from an EMBL/GenBank/DDBJ whole genome shotgun (WGS) entry which is preliminary data.</text>
</comment>
<proteinExistence type="predicted"/>
<keyword evidence="1" id="KW-1133">Transmembrane helix</keyword>
<organism evidence="2">
    <name type="scientific">bioreactor metagenome</name>
    <dbReference type="NCBI Taxonomy" id="1076179"/>
    <lineage>
        <taxon>unclassified sequences</taxon>
        <taxon>metagenomes</taxon>
        <taxon>ecological metagenomes</taxon>
    </lineage>
</organism>